<keyword evidence="2" id="KW-1185">Reference proteome</keyword>
<name>A0ABX1TRI5_9GAMM</name>
<evidence type="ECO:0008006" key="3">
    <source>
        <dbReference type="Google" id="ProtNLM"/>
    </source>
</evidence>
<dbReference type="EMBL" id="SPMZ01000087">
    <property type="protein sequence ID" value="NMQ21324.1"/>
    <property type="molecule type" value="Genomic_DNA"/>
</dbReference>
<sequence length="64" mass="7451">MTDPTHAAYVKGRLAAQNGGSEADCPYPDYRQKSGKLTWSRAYRNAWTNGYRDEIQRSTRRRDR</sequence>
<dbReference type="Proteomes" id="UP000760480">
    <property type="component" value="Unassembled WGS sequence"/>
</dbReference>
<organism evidence="1 2">
    <name type="scientific">Candidatus Competibacter phosphatis</name>
    <dbReference type="NCBI Taxonomy" id="221280"/>
    <lineage>
        <taxon>Bacteria</taxon>
        <taxon>Pseudomonadati</taxon>
        <taxon>Pseudomonadota</taxon>
        <taxon>Gammaproteobacteria</taxon>
        <taxon>Candidatus Competibacteraceae</taxon>
        <taxon>Candidatus Competibacter</taxon>
    </lineage>
</organism>
<accession>A0ABX1TRI5</accession>
<dbReference type="RefSeq" id="WP_312915916.1">
    <property type="nucleotide sequence ID" value="NZ_SPMZ01000087.1"/>
</dbReference>
<reference evidence="1 2" key="1">
    <citation type="submission" date="2019-03" db="EMBL/GenBank/DDBJ databases">
        <title>Metabolic reconstructions from genomes of highly enriched 'Candidatus Accumulibacter' and 'Candidatus Competibacter' bioreactor populations.</title>
        <authorList>
            <person name="Annavajhala M.K."/>
            <person name="Welles L."/>
            <person name="Abbas B."/>
            <person name="Sorokin D."/>
            <person name="Park H."/>
            <person name="Van Loosdrecht M."/>
            <person name="Chandran K."/>
        </authorList>
    </citation>
    <scope>NUCLEOTIDE SEQUENCE [LARGE SCALE GENOMIC DNA]</scope>
    <source>
        <strain evidence="1 2">SBR_G</strain>
    </source>
</reference>
<comment type="caution">
    <text evidence="1">The sequence shown here is derived from an EMBL/GenBank/DDBJ whole genome shotgun (WGS) entry which is preliminary data.</text>
</comment>
<evidence type="ECO:0000313" key="1">
    <source>
        <dbReference type="EMBL" id="NMQ21324.1"/>
    </source>
</evidence>
<evidence type="ECO:0000313" key="2">
    <source>
        <dbReference type="Proteomes" id="UP000760480"/>
    </source>
</evidence>
<gene>
    <name evidence="1" type="ORF">E4P82_20240</name>
</gene>
<dbReference type="NCBIfam" id="NF041886">
    <property type="entry name" value="Rmf_CrpP_fam"/>
    <property type="match status" value="1"/>
</dbReference>
<protein>
    <recommendedName>
        <fullName evidence="3">Ribosome modulation factor</fullName>
    </recommendedName>
</protein>
<proteinExistence type="predicted"/>